<feature type="domain" description="SET" evidence="11">
    <location>
        <begin position="7"/>
        <end position="132"/>
    </location>
</feature>
<keyword evidence="3" id="KW-0489">Methyltransferase</keyword>
<dbReference type="CDD" id="cd10518">
    <property type="entry name" value="SET_SETD1-like"/>
    <property type="match status" value="1"/>
</dbReference>
<dbReference type="InterPro" id="IPR044570">
    <property type="entry name" value="Set1-like"/>
</dbReference>
<evidence type="ECO:0000256" key="5">
    <source>
        <dbReference type="ARBA" id="ARBA00022691"/>
    </source>
</evidence>
<evidence type="ECO:0000256" key="10">
    <source>
        <dbReference type="ARBA" id="ARBA00049129"/>
    </source>
</evidence>
<dbReference type="PANTHER" id="PTHR45814:SF2">
    <property type="entry name" value="HISTONE-LYSINE N-METHYLTRANSFERASE SETD1"/>
    <property type="match status" value="1"/>
</dbReference>
<evidence type="ECO:0000256" key="4">
    <source>
        <dbReference type="ARBA" id="ARBA00022679"/>
    </source>
</evidence>
<dbReference type="SMART" id="SM00317">
    <property type="entry name" value="SET"/>
    <property type="match status" value="1"/>
</dbReference>
<evidence type="ECO:0000256" key="1">
    <source>
        <dbReference type="ARBA" id="ARBA00004123"/>
    </source>
</evidence>
<evidence type="ECO:0000256" key="6">
    <source>
        <dbReference type="ARBA" id="ARBA00022853"/>
    </source>
</evidence>
<evidence type="ECO:0000313" key="14">
    <source>
        <dbReference type="Proteomes" id="UP000000759"/>
    </source>
</evidence>
<dbReference type="InterPro" id="IPR001214">
    <property type="entry name" value="SET_dom"/>
</dbReference>
<sequence>YRRMKAVPIEQRLVARRSHIHGWGLFTKSDIQKDDPIIEYMGEVIRQPIADQRERAYEISGEGSCYMFRLDMQRIVDATKIGCMARFMNHCCGPNAYAKIISVDAELGQDRKIVVFANRDISAGEEITYDYKFPVEDGSLRCTCGAPNCIGRLN</sequence>
<comment type="subcellular location">
    <subcellularLocation>
        <location evidence="1">Nucleus</location>
    </subcellularLocation>
</comment>
<reference evidence="13 14" key="1">
    <citation type="journal article" date="2008" name="Nature">
        <title>The Phaeodactylum genome reveals the evolutionary history of diatom genomes.</title>
        <authorList>
            <person name="Bowler C."/>
            <person name="Allen A.E."/>
            <person name="Badger J.H."/>
            <person name="Grimwood J."/>
            <person name="Jabbari K."/>
            <person name="Kuo A."/>
            <person name="Maheswari U."/>
            <person name="Martens C."/>
            <person name="Maumus F."/>
            <person name="Otillar R.P."/>
            <person name="Rayko E."/>
            <person name="Salamov A."/>
            <person name="Vandepoele K."/>
            <person name="Beszteri B."/>
            <person name="Gruber A."/>
            <person name="Heijde M."/>
            <person name="Katinka M."/>
            <person name="Mock T."/>
            <person name="Valentin K."/>
            <person name="Verret F."/>
            <person name="Berges J.A."/>
            <person name="Brownlee C."/>
            <person name="Cadoret J.P."/>
            <person name="Chiovitti A."/>
            <person name="Choi C.J."/>
            <person name="Coesel S."/>
            <person name="De Martino A."/>
            <person name="Detter J.C."/>
            <person name="Durkin C."/>
            <person name="Falciatore A."/>
            <person name="Fournet J."/>
            <person name="Haruta M."/>
            <person name="Huysman M.J."/>
            <person name="Jenkins B.D."/>
            <person name="Jiroutova K."/>
            <person name="Jorgensen R.E."/>
            <person name="Joubert Y."/>
            <person name="Kaplan A."/>
            <person name="Kroger N."/>
            <person name="Kroth P.G."/>
            <person name="La Roche J."/>
            <person name="Lindquist E."/>
            <person name="Lommer M."/>
            <person name="Martin-Jezequel V."/>
            <person name="Lopez P.J."/>
            <person name="Lucas S."/>
            <person name="Mangogna M."/>
            <person name="McGinnis K."/>
            <person name="Medlin L.K."/>
            <person name="Montsant A."/>
            <person name="Oudot-Le Secq M.P."/>
            <person name="Napoli C."/>
            <person name="Obornik M."/>
            <person name="Parker M.S."/>
            <person name="Petit J.L."/>
            <person name="Porcel B.M."/>
            <person name="Poulsen N."/>
            <person name="Robison M."/>
            <person name="Rychlewski L."/>
            <person name="Rynearson T.A."/>
            <person name="Schmutz J."/>
            <person name="Shapiro H."/>
            <person name="Siaut M."/>
            <person name="Stanley M."/>
            <person name="Sussman M.R."/>
            <person name="Taylor A.R."/>
            <person name="Vardi A."/>
            <person name="von Dassow P."/>
            <person name="Vyverman W."/>
            <person name="Willis A."/>
            <person name="Wyrwicz L.S."/>
            <person name="Rokhsar D.S."/>
            <person name="Weissenbach J."/>
            <person name="Armbrust E.V."/>
            <person name="Green B.R."/>
            <person name="Van de Peer Y."/>
            <person name="Grigoriev I.V."/>
        </authorList>
    </citation>
    <scope>NUCLEOTIDE SEQUENCE [LARGE SCALE GENOMIC DNA]</scope>
    <source>
        <strain evidence="13 14">CCAP 1055/1</strain>
    </source>
</reference>
<keyword evidence="4" id="KW-0808">Transferase</keyword>
<evidence type="ECO:0000313" key="13">
    <source>
        <dbReference type="EMBL" id="EEC44293.1"/>
    </source>
</evidence>
<dbReference type="RefSeq" id="XP_002184115.1">
    <property type="nucleotide sequence ID" value="XM_002184079.1"/>
</dbReference>
<dbReference type="InterPro" id="IPR003616">
    <property type="entry name" value="Post-SET_dom"/>
</dbReference>
<evidence type="ECO:0000256" key="9">
    <source>
        <dbReference type="ARBA" id="ARBA00047583"/>
    </source>
</evidence>
<dbReference type="Gene3D" id="2.170.270.10">
    <property type="entry name" value="SET domain"/>
    <property type="match status" value="1"/>
</dbReference>
<feature type="domain" description="Post-SET" evidence="12">
    <location>
        <begin position="138"/>
        <end position="154"/>
    </location>
</feature>
<evidence type="ECO:0000256" key="7">
    <source>
        <dbReference type="ARBA" id="ARBA00023242"/>
    </source>
</evidence>
<protein>
    <recommendedName>
        <fullName evidence="2">[histone H3]-lysine(4) N-trimethyltransferase</fullName>
        <ecNumber evidence="2">2.1.1.354</ecNumber>
    </recommendedName>
</protein>
<reference evidence="14" key="2">
    <citation type="submission" date="2008-08" db="EMBL/GenBank/DDBJ databases">
        <authorList>
            <consortium name="Diatom Consortium"/>
            <person name="Grigoriev I."/>
            <person name="Grimwood J."/>
            <person name="Kuo A."/>
            <person name="Otillar R.P."/>
            <person name="Salamov A."/>
            <person name="Detter J.C."/>
            <person name="Lindquist E."/>
            <person name="Shapiro H."/>
            <person name="Lucas S."/>
            <person name="Glavina del Rio T."/>
            <person name="Pitluck S."/>
            <person name="Rokhsar D."/>
            <person name="Bowler C."/>
        </authorList>
    </citation>
    <scope>GENOME REANNOTATION</scope>
    <source>
        <strain evidence="14">CCAP 1055/1</strain>
    </source>
</reference>
<dbReference type="EMBL" id="CM000624">
    <property type="protein sequence ID" value="EEC44293.1"/>
    <property type="molecule type" value="Genomic_DNA"/>
</dbReference>
<dbReference type="eggNOG" id="KOG1080">
    <property type="taxonomic scope" value="Eukaryota"/>
</dbReference>
<dbReference type="PaxDb" id="2850-Phatr15937"/>
<dbReference type="Proteomes" id="UP000000759">
    <property type="component" value="Chromosome 22"/>
</dbReference>
<dbReference type="GO" id="GO:0048188">
    <property type="term" value="C:Set1C/COMPASS complex"/>
    <property type="evidence" value="ECO:0007669"/>
    <property type="project" value="TreeGrafter"/>
</dbReference>
<keyword evidence="14" id="KW-1185">Reference proteome</keyword>
<keyword evidence="5" id="KW-0949">S-adenosyl-L-methionine</keyword>
<dbReference type="PANTHER" id="PTHR45814">
    <property type="entry name" value="HISTONE-LYSINE N-METHYLTRANSFERASE SETD1"/>
    <property type="match status" value="1"/>
</dbReference>
<dbReference type="Pfam" id="PF00856">
    <property type="entry name" value="SET"/>
    <property type="match status" value="1"/>
</dbReference>
<evidence type="ECO:0000256" key="8">
    <source>
        <dbReference type="ARBA" id="ARBA00047571"/>
    </source>
</evidence>
<keyword evidence="7" id="KW-0539">Nucleus</keyword>
<comment type="catalytic activity">
    <reaction evidence="10">
        <text>N(6),N(6)-dimethyl-L-lysyl(4)-[histone H3] + S-adenosyl-L-methionine = N(6),N(6),N(6)-trimethyl-L-lysyl(4)-[histone H3] + S-adenosyl-L-homocysteine + H(+)</text>
        <dbReference type="Rhea" id="RHEA:60272"/>
        <dbReference type="Rhea" id="RHEA-COMP:15537"/>
        <dbReference type="Rhea" id="RHEA-COMP:15540"/>
        <dbReference type="ChEBI" id="CHEBI:15378"/>
        <dbReference type="ChEBI" id="CHEBI:57856"/>
        <dbReference type="ChEBI" id="CHEBI:59789"/>
        <dbReference type="ChEBI" id="CHEBI:61961"/>
        <dbReference type="ChEBI" id="CHEBI:61976"/>
    </reaction>
</comment>
<name>B7GAQ1_PHATC</name>
<comment type="catalytic activity">
    <reaction evidence="8">
        <text>L-lysyl(4)-[histone H3] + 3 S-adenosyl-L-methionine = N(6),N(6),N(6)-trimethyl-L-lysyl(4)-[histone H3] + 3 S-adenosyl-L-homocysteine + 3 H(+)</text>
        <dbReference type="Rhea" id="RHEA:60260"/>
        <dbReference type="Rhea" id="RHEA-COMP:15537"/>
        <dbReference type="Rhea" id="RHEA-COMP:15547"/>
        <dbReference type="ChEBI" id="CHEBI:15378"/>
        <dbReference type="ChEBI" id="CHEBI:29969"/>
        <dbReference type="ChEBI" id="CHEBI:57856"/>
        <dbReference type="ChEBI" id="CHEBI:59789"/>
        <dbReference type="ChEBI" id="CHEBI:61961"/>
        <dbReference type="EC" id="2.1.1.354"/>
    </reaction>
</comment>
<dbReference type="SUPFAM" id="SSF82199">
    <property type="entry name" value="SET domain"/>
    <property type="match status" value="1"/>
</dbReference>
<feature type="non-terminal residue" evidence="13">
    <location>
        <position position="1"/>
    </location>
</feature>
<evidence type="ECO:0000256" key="2">
    <source>
        <dbReference type="ARBA" id="ARBA00012182"/>
    </source>
</evidence>
<comment type="catalytic activity">
    <reaction evidence="9">
        <text>N(6)-methyl-L-lysyl(4)-[histone H3] + S-adenosyl-L-methionine = N(6),N(6)-dimethyl-L-lysyl(4)-[histone H3] + S-adenosyl-L-homocysteine + H(+)</text>
        <dbReference type="Rhea" id="RHEA:60268"/>
        <dbReference type="Rhea" id="RHEA-COMP:15540"/>
        <dbReference type="Rhea" id="RHEA-COMP:15543"/>
        <dbReference type="ChEBI" id="CHEBI:15378"/>
        <dbReference type="ChEBI" id="CHEBI:57856"/>
        <dbReference type="ChEBI" id="CHEBI:59789"/>
        <dbReference type="ChEBI" id="CHEBI:61929"/>
        <dbReference type="ChEBI" id="CHEBI:61976"/>
    </reaction>
</comment>
<dbReference type="KEGG" id="pti:PHATRDRAFT_15937"/>
<dbReference type="InParanoid" id="B7GAQ1"/>
<dbReference type="EC" id="2.1.1.354" evidence="2"/>
<dbReference type="InterPro" id="IPR046341">
    <property type="entry name" value="SET_dom_sf"/>
</dbReference>
<proteinExistence type="predicted"/>
<evidence type="ECO:0000259" key="11">
    <source>
        <dbReference type="PROSITE" id="PS50280"/>
    </source>
</evidence>
<dbReference type="PROSITE" id="PS50868">
    <property type="entry name" value="POST_SET"/>
    <property type="match status" value="1"/>
</dbReference>
<keyword evidence="6" id="KW-0156">Chromatin regulator</keyword>
<dbReference type="OrthoDB" id="35483at2759"/>
<evidence type="ECO:0000259" key="12">
    <source>
        <dbReference type="PROSITE" id="PS50868"/>
    </source>
</evidence>
<dbReference type="PROSITE" id="PS50280">
    <property type="entry name" value="SET"/>
    <property type="match status" value="1"/>
</dbReference>
<accession>B7GAQ1</accession>
<dbReference type="GO" id="GO:0032259">
    <property type="term" value="P:methylation"/>
    <property type="evidence" value="ECO:0007669"/>
    <property type="project" value="UniProtKB-KW"/>
</dbReference>
<dbReference type="GeneID" id="7195824"/>
<dbReference type="HOGENOM" id="CLU_235308_0_0_1"/>
<gene>
    <name evidence="13" type="ORF">PHATRDRAFT_15937</name>
</gene>
<evidence type="ECO:0000256" key="3">
    <source>
        <dbReference type="ARBA" id="ARBA00022603"/>
    </source>
</evidence>
<dbReference type="GO" id="GO:0140999">
    <property type="term" value="F:histone H3K4 trimethyltransferase activity"/>
    <property type="evidence" value="ECO:0007669"/>
    <property type="project" value="UniProtKB-EC"/>
</dbReference>
<dbReference type="STRING" id="556484.B7GAQ1"/>
<organism evidence="13 14">
    <name type="scientific">Phaeodactylum tricornutum (strain CCAP 1055/1)</name>
    <dbReference type="NCBI Taxonomy" id="556484"/>
    <lineage>
        <taxon>Eukaryota</taxon>
        <taxon>Sar</taxon>
        <taxon>Stramenopiles</taxon>
        <taxon>Ochrophyta</taxon>
        <taxon>Bacillariophyta</taxon>
        <taxon>Bacillariophyceae</taxon>
        <taxon>Bacillariophycidae</taxon>
        <taxon>Naviculales</taxon>
        <taxon>Phaeodactylaceae</taxon>
        <taxon>Phaeodactylum</taxon>
    </lineage>
</organism>
<dbReference type="AlphaFoldDB" id="B7GAQ1"/>